<accession>A0A511T3E9</accession>
<name>A0A511T3E9_MYXFU</name>
<feature type="transmembrane region" description="Helical" evidence="2">
    <location>
        <begin position="103"/>
        <end position="125"/>
    </location>
</feature>
<comment type="caution">
    <text evidence="3">The sequence shown here is derived from an EMBL/GenBank/DDBJ whole genome shotgun (WGS) entry which is preliminary data.</text>
</comment>
<dbReference type="AlphaFoldDB" id="A0A511T3E9"/>
<gene>
    <name evidence="3" type="ORF">MFU01_37170</name>
    <name evidence="4" type="ORF">SAMN05443572_108278</name>
</gene>
<evidence type="ECO:0000313" key="4">
    <source>
        <dbReference type="EMBL" id="SEU30007.1"/>
    </source>
</evidence>
<keyword evidence="5" id="KW-1185">Reference proteome</keyword>
<reference evidence="4 5" key="1">
    <citation type="submission" date="2016-10" db="EMBL/GenBank/DDBJ databases">
        <authorList>
            <person name="Varghese N."/>
            <person name="Submissions S."/>
        </authorList>
    </citation>
    <scope>NUCLEOTIDE SEQUENCE [LARGE SCALE GENOMIC DNA]</scope>
    <source>
        <strain evidence="4 5">DSM 16525</strain>
    </source>
</reference>
<feature type="transmembrane region" description="Helical" evidence="2">
    <location>
        <begin position="76"/>
        <end position="97"/>
    </location>
</feature>
<proteinExistence type="predicted"/>
<feature type="transmembrane region" description="Helical" evidence="2">
    <location>
        <begin position="155"/>
        <end position="173"/>
    </location>
</feature>
<dbReference type="Gene3D" id="1.25.40.10">
    <property type="entry name" value="Tetratricopeptide repeat domain"/>
    <property type="match status" value="1"/>
</dbReference>
<organism evidence="3 6">
    <name type="scientific">Myxococcus fulvus</name>
    <dbReference type="NCBI Taxonomy" id="33"/>
    <lineage>
        <taxon>Bacteria</taxon>
        <taxon>Pseudomonadati</taxon>
        <taxon>Myxococcota</taxon>
        <taxon>Myxococcia</taxon>
        <taxon>Myxococcales</taxon>
        <taxon>Cystobacterineae</taxon>
        <taxon>Myxococcaceae</taxon>
        <taxon>Myxococcus</taxon>
    </lineage>
</organism>
<sequence length="483" mass="51533">MSSASIACRQHPRELAGWQCQSCGASLCPECAVGRRVQTVELVGCGLCGGDTEVLLLHRDVVPFTRRLRKAWRYPFSAAGLQLLVALSLFLGTVGWLAENSFLIMRAPLIAFYGGLFWATFFGLVRETARGDTSLDIPDFSDIFRDALLPGLRGLLVFLVAGLPSLVYGLWAHPGGSAKLDMFAWFIQWRLPPGLTADPVFWLLVVVGCLWLPMGLLLAASEHPVSHMLNPAMVLRLARGLGSDYLVACAALAGLLVVHGAAHVLAVAVRALGLVFISRFLAEAFTLVVPFLAAHVLGLLLYVRGDRVGYGEPSDYVAPVLGSARPTRGSAPLGGAGVQRDTPAPEAESPGVETPVAQGDATGQLAALAAAVGGRDVARALELYAALEQLPAARVPSEHHLFIGQAAAVEGNFPLAVTALERAADVAPDSPTAPRALVMLARVLGERMNDAARAEEVYQYVQHRYPDTQAARFASERSRPRPD</sequence>
<evidence type="ECO:0008006" key="7">
    <source>
        <dbReference type="Google" id="ProtNLM"/>
    </source>
</evidence>
<feature type="region of interest" description="Disordered" evidence="1">
    <location>
        <begin position="330"/>
        <end position="356"/>
    </location>
</feature>
<dbReference type="RefSeq" id="WP_074957301.1">
    <property type="nucleotide sequence ID" value="NZ_BJXR01000030.1"/>
</dbReference>
<evidence type="ECO:0000256" key="1">
    <source>
        <dbReference type="SAM" id="MobiDB-lite"/>
    </source>
</evidence>
<evidence type="ECO:0000313" key="6">
    <source>
        <dbReference type="Proteomes" id="UP000321514"/>
    </source>
</evidence>
<feature type="transmembrane region" description="Helical" evidence="2">
    <location>
        <begin position="280"/>
        <end position="303"/>
    </location>
</feature>
<feature type="transmembrane region" description="Helical" evidence="2">
    <location>
        <begin position="245"/>
        <end position="268"/>
    </location>
</feature>
<reference evidence="3 6" key="2">
    <citation type="submission" date="2019-07" db="EMBL/GenBank/DDBJ databases">
        <title>Whole genome shotgun sequence of Myxococcus fulvus NBRC 100333.</title>
        <authorList>
            <person name="Hosoyama A."/>
            <person name="Uohara A."/>
            <person name="Ohji S."/>
            <person name="Ichikawa N."/>
        </authorList>
    </citation>
    <scope>NUCLEOTIDE SEQUENCE [LARGE SCALE GENOMIC DNA]</scope>
    <source>
        <strain evidence="3 6">NBRC 100333</strain>
    </source>
</reference>
<feature type="transmembrane region" description="Helical" evidence="2">
    <location>
        <begin position="200"/>
        <end position="220"/>
    </location>
</feature>
<dbReference type="SUPFAM" id="SSF48452">
    <property type="entry name" value="TPR-like"/>
    <property type="match status" value="1"/>
</dbReference>
<dbReference type="OrthoDB" id="5498433at2"/>
<dbReference type="EMBL" id="FOIB01000008">
    <property type="protein sequence ID" value="SEU30007.1"/>
    <property type="molecule type" value="Genomic_DNA"/>
</dbReference>
<keyword evidence="2" id="KW-0472">Membrane</keyword>
<protein>
    <recommendedName>
        <fullName evidence="7">B box-type domain-containing protein</fullName>
    </recommendedName>
</protein>
<keyword evidence="2" id="KW-0812">Transmembrane</keyword>
<evidence type="ECO:0000256" key="2">
    <source>
        <dbReference type="SAM" id="Phobius"/>
    </source>
</evidence>
<dbReference type="Proteomes" id="UP000321514">
    <property type="component" value="Unassembled WGS sequence"/>
</dbReference>
<dbReference type="InterPro" id="IPR011990">
    <property type="entry name" value="TPR-like_helical_dom_sf"/>
</dbReference>
<dbReference type="EMBL" id="BJXR01000030">
    <property type="protein sequence ID" value="GEN08680.1"/>
    <property type="molecule type" value="Genomic_DNA"/>
</dbReference>
<evidence type="ECO:0000313" key="5">
    <source>
        <dbReference type="Proteomes" id="UP000183760"/>
    </source>
</evidence>
<evidence type="ECO:0000313" key="3">
    <source>
        <dbReference type="EMBL" id="GEN08680.1"/>
    </source>
</evidence>
<keyword evidence="2" id="KW-1133">Transmembrane helix</keyword>
<dbReference type="Proteomes" id="UP000183760">
    <property type="component" value="Unassembled WGS sequence"/>
</dbReference>
<dbReference type="STRING" id="1334629.MFUL124B02_16230"/>